<reference evidence="8" key="2">
    <citation type="submission" date="2006-05" db="EMBL/GenBank/DDBJ databases">
        <title>Sequencing of the draft genome and assembly of Desulfuromonas acetoxidans DSM 684.</title>
        <authorList>
            <consortium name="US DOE Joint Genome Institute (JGI-PGF)"/>
            <person name="Copeland A."/>
            <person name="Lucas S."/>
            <person name="Lapidus A."/>
            <person name="Barry K."/>
            <person name="Detter J.C."/>
            <person name="Glavina del Rio T."/>
            <person name="Hammon N."/>
            <person name="Israni S."/>
            <person name="Dalin E."/>
            <person name="Tice H."/>
            <person name="Bruce D."/>
            <person name="Pitluck S."/>
            <person name="Richardson P."/>
        </authorList>
    </citation>
    <scope>NUCLEOTIDE SEQUENCE [LARGE SCALE GENOMIC DNA]</scope>
    <source>
        <strain evidence="8">DSM 684</strain>
    </source>
</reference>
<dbReference type="PANTHER" id="PTHR32125:SF4">
    <property type="entry name" value="2-C-METHYL-D-ERYTHRITOL 4-PHOSPHATE CYTIDYLYLTRANSFERASE, CHLOROPLASTIC"/>
    <property type="match status" value="1"/>
</dbReference>
<dbReference type="NCBIfam" id="TIGR00453">
    <property type="entry name" value="ispD"/>
    <property type="match status" value="1"/>
</dbReference>
<sequence>MSVIVLIPAAGLGRRMGTSIHKQYLCLQGRPVLAHTLSIFQQHPCVDSIYVIAPADQMDFCRLDIIEPGGFTKVRDVVAGGAERQDSVRLGLEACQAQVDDIVLIHDGVRPLFDGDLLNGVLKAVEEHGSCVVGVPVKDTIKEVDGGFAVATPDRRRLWAAQTPQAFRYGKIMSAHHRAYQQGYHGTDDASLLEWQGESVAMIEGSYRNIKITTPEDLLIAEAFLTASEKGNK</sequence>
<dbReference type="HAMAP" id="MF_00108">
    <property type="entry name" value="IspD"/>
    <property type="match status" value="1"/>
</dbReference>
<evidence type="ECO:0000313" key="8">
    <source>
        <dbReference type="EMBL" id="EAT16679.1"/>
    </source>
</evidence>
<evidence type="ECO:0000256" key="2">
    <source>
        <dbReference type="ARBA" id="ARBA00004787"/>
    </source>
</evidence>
<feature type="site" description="Positions MEP for the nucleophilic attack" evidence="7">
    <location>
        <position position="155"/>
    </location>
</feature>
<accession>Q1K1W0</accession>
<dbReference type="EMBL" id="AAEW02000004">
    <property type="protein sequence ID" value="EAT16679.1"/>
    <property type="molecule type" value="Genomic_DNA"/>
</dbReference>
<dbReference type="InterPro" id="IPR050088">
    <property type="entry name" value="IspD/TarI_cytidylyltransf_bact"/>
</dbReference>
<dbReference type="PANTHER" id="PTHR32125">
    <property type="entry name" value="2-C-METHYL-D-ERYTHRITOL 4-PHOSPHATE CYTIDYLYLTRANSFERASE, CHLOROPLASTIC"/>
    <property type="match status" value="1"/>
</dbReference>
<dbReference type="OrthoDB" id="9804336at2"/>
<dbReference type="InterPro" id="IPR029044">
    <property type="entry name" value="Nucleotide-diphossugar_trans"/>
</dbReference>
<keyword evidence="4 7" id="KW-0808">Transferase</keyword>
<comment type="similarity">
    <text evidence="3 7">Belongs to the IspD/TarI cytidylyltransferase family. IspD subfamily.</text>
</comment>
<dbReference type="InterPro" id="IPR034683">
    <property type="entry name" value="IspD/TarI"/>
</dbReference>
<keyword evidence="6 7" id="KW-0414">Isoprene biosynthesis</keyword>
<keyword evidence="9" id="KW-1185">Reference proteome</keyword>
<evidence type="ECO:0000256" key="6">
    <source>
        <dbReference type="ARBA" id="ARBA00023229"/>
    </source>
</evidence>
<keyword evidence="5 7" id="KW-0548">Nucleotidyltransferase</keyword>
<comment type="function">
    <text evidence="7">Catalyzes the formation of 4-diphosphocytidyl-2-C-methyl-D-erythritol from CTP and 2-C-methyl-D-erythritol 4-phosphate (MEP).</text>
</comment>
<feature type="site" description="Transition state stabilizer" evidence="7">
    <location>
        <position position="15"/>
    </location>
</feature>
<dbReference type="InterPro" id="IPR001228">
    <property type="entry name" value="IspD"/>
</dbReference>
<reference evidence="8" key="1">
    <citation type="submission" date="2006-05" db="EMBL/GenBank/DDBJ databases">
        <title>Annotation of the draft genome assembly of Desulfuromonas acetoxidans DSM 684.</title>
        <authorList>
            <consortium name="US DOE Joint Genome Institute (JGI-ORNL)"/>
            <person name="Larimer F."/>
            <person name="Land M."/>
            <person name="Hauser L."/>
        </authorList>
    </citation>
    <scope>NUCLEOTIDE SEQUENCE [LARGE SCALE GENOMIC DNA]</scope>
    <source>
        <strain evidence="8">DSM 684</strain>
    </source>
</reference>
<comment type="pathway">
    <text evidence="2 7">Isoprenoid biosynthesis; isopentenyl diphosphate biosynthesis via DXP pathway; isopentenyl diphosphate from 1-deoxy-D-xylulose 5-phosphate: step 2/6.</text>
</comment>
<dbReference type="Gene3D" id="3.90.550.10">
    <property type="entry name" value="Spore Coat Polysaccharide Biosynthesis Protein SpsA, Chain A"/>
    <property type="match status" value="1"/>
</dbReference>
<dbReference type="RefSeq" id="WP_005998780.1">
    <property type="nucleotide sequence ID" value="NZ_AAEW02000004.1"/>
</dbReference>
<dbReference type="CDD" id="cd02516">
    <property type="entry name" value="CDP-ME_synthetase"/>
    <property type="match status" value="1"/>
</dbReference>
<evidence type="ECO:0000256" key="3">
    <source>
        <dbReference type="ARBA" id="ARBA00009789"/>
    </source>
</evidence>
<feature type="site" description="Positions MEP for the nucleophilic attack" evidence="7">
    <location>
        <position position="211"/>
    </location>
</feature>
<dbReference type="AlphaFoldDB" id="Q1K1W0"/>
<evidence type="ECO:0000256" key="1">
    <source>
        <dbReference type="ARBA" id="ARBA00001282"/>
    </source>
</evidence>
<dbReference type="PROSITE" id="PS01295">
    <property type="entry name" value="ISPD"/>
    <property type="match status" value="1"/>
</dbReference>
<dbReference type="FunFam" id="3.90.550.10:FF:000003">
    <property type="entry name" value="2-C-methyl-D-erythritol 4-phosphate cytidylyltransferase"/>
    <property type="match status" value="1"/>
</dbReference>
<evidence type="ECO:0000256" key="5">
    <source>
        <dbReference type="ARBA" id="ARBA00022695"/>
    </source>
</evidence>
<dbReference type="UniPathway" id="UPA00056">
    <property type="reaction ID" value="UER00093"/>
</dbReference>
<evidence type="ECO:0000256" key="4">
    <source>
        <dbReference type="ARBA" id="ARBA00022679"/>
    </source>
</evidence>
<evidence type="ECO:0000256" key="7">
    <source>
        <dbReference type="HAMAP-Rule" id="MF_00108"/>
    </source>
</evidence>
<dbReference type="SUPFAM" id="SSF53448">
    <property type="entry name" value="Nucleotide-diphospho-sugar transferases"/>
    <property type="match status" value="1"/>
</dbReference>
<dbReference type="Proteomes" id="UP000005695">
    <property type="component" value="Unassembled WGS sequence"/>
</dbReference>
<dbReference type="InterPro" id="IPR018294">
    <property type="entry name" value="ISPD_synthase_CS"/>
</dbReference>
<comment type="catalytic activity">
    <reaction evidence="1 7">
        <text>2-C-methyl-D-erythritol 4-phosphate + CTP + H(+) = 4-CDP-2-C-methyl-D-erythritol + diphosphate</text>
        <dbReference type="Rhea" id="RHEA:13429"/>
        <dbReference type="ChEBI" id="CHEBI:15378"/>
        <dbReference type="ChEBI" id="CHEBI:33019"/>
        <dbReference type="ChEBI" id="CHEBI:37563"/>
        <dbReference type="ChEBI" id="CHEBI:57823"/>
        <dbReference type="ChEBI" id="CHEBI:58262"/>
        <dbReference type="EC" id="2.7.7.60"/>
    </reaction>
</comment>
<dbReference type="GO" id="GO:0019288">
    <property type="term" value="P:isopentenyl diphosphate biosynthetic process, methylerythritol 4-phosphate pathway"/>
    <property type="evidence" value="ECO:0007669"/>
    <property type="project" value="UniProtKB-UniRule"/>
</dbReference>
<evidence type="ECO:0000313" key="9">
    <source>
        <dbReference type="Proteomes" id="UP000005695"/>
    </source>
</evidence>
<dbReference type="EC" id="2.7.7.60" evidence="7"/>
<proteinExistence type="inferred from homology"/>
<comment type="caution">
    <text evidence="8">The sequence shown here is derived from an EMBL/GenBank/DDBJ whole genome shotgun (WGS) entry which is preliminary data.</text>
</comment>
<organism evidence="8 9">
    <name type="scientific">Desulfuromonas acetoxidans (strain DSM 684 / 11070)</name>
    <dbReference type="NCBI Taxonomy" id="281689"/>
    <lineage>
        <taxon>Bacteria</taxon>
        <taxon>Pseudomonadati</taxon>
        <taxon>Thermodesulfobacteriota</taxon>
        <taxon>Desulfuromonadia</taxon>
        <taxon>Desulfuromonadales</taxon>
        <taxon>Desulfuromonadaceae</taxon>
        <taxon>Desulfuromonas</taxon>
    </lineage>
</organism>
<gene>
    <name evidence="7" type="primary">ispD</name>
    <name evidence="8" type="ORF">Dace_2774</name>
</gene>
<feature type="site" description="Transition state stabilizer" evidence="7">
    <location>
        <position position="22"/>
    </location>
</feature>
<protein>
    <recommendedName>
        <fullName evidence="7">2-C-methyl-D-erythritol 4-phosphate cytidylyltransferase</fullName>
        <ecNumber evidence="7">2.7.7.60</ecNumber>
    </recommendedName>
    <alternativeName>
        <fullName evidence="7">4-diphosphocytidyl-2C-methyl-D-erythritol synthase</fullName>
    </alternativeName>
    <alternativeName>
        <fullName evidence="7">MEP cytidylyltransferase</fullName>
        <shortName evidence="7">MCT</shortName>
    </alternativeName>
</protein>
<name>Q1K1W0_DESA6</name>
<dbReference type="GO" id="GO:0050518">
    <property type="term" value="F:2-C-methyl-D-erythritol 4-phosphate cytidylyltransferase activity"/>
    <property type="evidence" value="ECO:0007669"/>
    <property type="project" value="UniProtKB-UniRule"/>
</dbReference>
<dbReference type="Pfam" id="PF01128">
    <property type="entry name" value="IspD"/>
    <property type="match status" value="1"/>
</dbReference>